<organism evidence="2 3">
    <name type="scientific">Actinomyces slackii</name>
    <dbReference type="NCBI Taxonomy" id="52774"/>
    <lineage>
        <taxon>Bacteria</taxon>
        <taxon>Bacillati</taxon>
        <taxon>Actinomycetota</taxon>
        <taxon>Actinomycetes</taxon>
        <taxon>Actinomycetales</taxon>
        <taxon>Actinomycetaceae</taxon>
        <taxon>Actinomyces</taxon>
    </lineage>
</organism>
<dbReference type="SUPFAM" id="SSF55729">
    <property type="entry name" value="Acyl-CoA N-acyltransferases (Nat)"/>
    <property type="match status" value="1"/>
</dbReference>
<dbReference type="AlphaFoldDB" id="A0A448KBT1"/>
<proteinExistence type="predicted"/>
<dbReference type="InterPro" id="IPR000182">
    <property type="entry name" value="GNAT_dom"/>
</dbReference>
<dbReference type="GO" id="GO:0016747">
    <property type="term" value="F:acyltransferase activity, transferring groups other than amino-acyl groups"/>
    <property type="evidence" value="ECO:0007669"/>
    <property type="project" value="InterPro"/>
</dbReference>
<dbReference type="Proteomes" id="UP000276899">
    <property type="component" value="Chromosome"/>
</dbReference>
<dbReference type="RefSeq" id="WP_026427373.1">
    <property type="nucleotide sequence ID" value="NZ_CBCRWE010000094.1"/>
</dbReference>
<reference evidence="2 3" key="1">
    <citation type="submission" date="2018-12" db="EMBL/GenBank/DDBJ databases">
        <authorList>
            <consortium name="Pathogen Informatics"/>
        </authorList>
    </citation>
    <scope>NUCLEOTIDE SEQUENCE [LARGE SCALE GENOMIC DNA]</scope>
    <source>
        <strain evidence="2 3">NCTC11923</strain>
    </source>
</reference>
<dbReference type="EMBL" id="LR134363">
    <property type="protein sequence ID" value="VEG74384.1"/>
    <property type="molecule type" value="Genomic_DNA"/>
</dbReference>
<dbReference type="Gene3D" id="3.40.630.30">
    <property type="match status" value="1"/>
</dbReference>
<name>A0A448KBT1_9ACTO</name>
<protein>
    <submittedName>
        <fullName evidence="2">Acetyltransferase (GNAT) family</fullName>
    </submittedName>
</protein>
<keyword evidence="3" id="KW-1185">Reference proteome</keyword>
<gene>
    <name evidence="2" type="ORF">NCTC11923_01018</name>
</gene>
<accession>A0A448KBT1</accession>
<evidence type="ECO:0000313" key="3">
    <source>
        <dbReference type="Proteomes" id="UP000276899"/>
    </source>
</evidence>
<dbReference type="InterPro" id="IPR016181">
    <property type="entry name" value="Acyl_CoA_acyltransferase"/>
</dbReference>
<evidence type="ECO:0000313" key="2">
    <source>
        <dbReference type="EMBL" id="VEG74384.1"/>
    </source>
</evidence>
<keyword evidence="2" id="KW-0808">Transferase</keyword>
<dbReference type="CDD" id="cd04301">
    <property type="entry name" value="NAT_SF"/>
    <property type="match status" value="1"/>
</dbReference>
<dbReference type="STRING" id="1278298.GCA_000428685_02587"/>
<dbReference type="KEGG" id="asla:NCTC11923_01018"/>
<feature type="domain" description="N-acetyltransferase" evidence="1">
    <location>
        <begin position="3"/>
        <end position="190"/>
    </location>
</feature>
<sequence length="190" mass="20894">MPFEIRPLSPENFDDFATVANPNRRATHCWCLSHRLTAAQMRELGDTREDALLALCHRDPGPGVIGYDDGVPVAWCAIGPRSAIPRLEASRLIRRIDDVGVWAIICVVVRSRGFRRKGYALQVINGAVAYAAQQGAPAVETYPPDTDKRIDTTMAFLGTRALFEKAGFTKIGMTEATGAGHPRCVMRRTL</sequence>
<evidence type="ECO:0000259" key="1">
    <source>
        <dbReference type="PROSITE" id="PS51186"/>
    </source>
</evidence>
<dbReference type="Pfam" id="PF00583">
    <property type="entry name" value="Acetyltransf_1"/>
    <property type="match status" value="1"/>
</dbReference>
<dbReference type="PROSITE" id="PS51186">
    <property type="entry name" value="GNAT"/>
    <property type="match status" value="1"/>
</dbReference>